<evidence type="ECO:0000313" key="1">
    <source>
        <dbReference type="EMBL" id="KAJ8640231.1"/>
    </source>
</evidence>
<dbReference type="EMBL" id="CM056813">
    <property type="protein sequence ID" value="KAJ8640231.1"/>
    <property type="molecule type" value="Genomic_DNA"/>
</dbReference>
<gene>
    <name evidence="1" type="ORF">MRB53_016925</name>
</gene>
<keyword evidence="2" id="KW-1185">Reference proteome</keyword>
<comment type="caution">
    <text evidence="1">The sequence shown here is derived from an EMBL/GenBank/DDBJ whole genome shotgun (WGS) entry which is preliminary data.</text>
</comment>
<proteinExistence type="predicted"/>
<organism evidence="1 2">
    <name type="scientific">Persea americana</name>
    <name type="common">Avocado</name>
    <dbReference type="NCBI Taxonomy" id="3435"/>
    <lineage>
        <taxon>Eukaryota</taxon>
        <taxon>Viridiplantae</taxon>
        <taxon>Streptophyta</taxon>
        <taxon>Embryophyta</taxon>
        <taxon>Tracheophyta</taxon>
        <taxon>Spermatophyta</taxon>
        <taxon>Magnoliopsida</taxon>
        <taxon>Magnoliidae</taxon>
        <taxon>Laurales</taxon>
        <taxon>Lauraceae</taxon>
        <taxon>Persea</taxon>
    </lineage>
</organism>
<accession>A0ACC2M3M6</accession>
<protein>
    <submittedName>
        <fullName evidence="1">Uncharacterized protein</fullName>
    </submittedName>
</protein>
<sequence>MSDGGVATWRCSFSNNSSDRRSSCLLLRQQSQSIPVLTSQYSIWILLPTATSEVEILCFGFSNRDNAHLGLVLEIIAELVEETGQLQRTRHCRPDYKSNIGGSLLLPCFRQHS</sequence>
<dbReference type="Proteomes" id="UP001234297">
    <property type="component" value="Chromosome 5"/>
</dbReference>
<evidence type="ECO:0000313" key="2">
    <source>
        <dbReference type="Proteomes" id="UP001234297"/>
    </source>
</evidence>
<reference evidence="1 2" key="1">
    <citation type="journal article" date="2022" name="Hortic Res">
        <title>A haplotype resolved chromosomal level avocado genome allows analysis of novel avocado genes.</title>
        <authorList>
            <person name="Nath O."/>
            <person name="Fletcher S.J."/>
            <person name="Hayward A."/>
            <person name="Shaw L.M."/>
            <person name="Masouleh A.K."/>
            <person name="Furtado A."/>
            <person name="Henry R.J."/>
            <person name="Mitter N."/>
        </authorList>
    </citation>
    <scope>NUCLEOTIDE SEQUENCE [LARGE SCALE GENOMIC DNA]</scope>
    <source>
        <strain evidence="2">cv. Hass</strain>
    </source>
</reference>
<name>A0ACC2M3M6_PERAE</name>